<accession>A0A0K1JMY8</accession>
<sequence>MTDLVNGQSVDATARAALNERSLLIDGIPNPLLINTFDAIANPYAGVRLEVAGPQFVHACGIYPGRSATAIAQVIGSPPADLEDSEVEVATTFSDHVPAFICQYAQLGPRPALQGEQTAVPFKPAIELSDAHPGLRASAALTIADALQGAQPASAEHLRSGHWRACYLNLVARPDISIGRAWIDTPAGVLYYADTRESGRLLRTKHEVLLEPSSGADVLIEIVNMWQGMAGTALTPPDLTLARDGRSGETLSESEGSHPDD</sequence>
<feature type="region of interest" description="Disordered" evidence="1">
    <location>
        <begin position="237"/>
        <end position="261"/>
    </location>
</feature>
<dbReference type="STRING" id="571913.VV02_23070"/>
<dbReference type="AlphaFoldDB" id="A0A0K1JMY8"/>
<evidence type="ECO:0000313" key="3">
    <source>
        <dbReference type="Proteomes" id="UP000066480"/>
    </source>
</evidence>
<gene>
    <name evidence="2" type="ORF">VV02_23070</name>
</gene>
<protein>
    <submittedName>
        <fullName evidence="2">Uncharacterized protein</fullName>
    </submittedName>
</protein>
<evidence type="ECO:0000256" key="1">
    <source>
        <dbReference type="SAM" id="MobiDB-lite"/>
    </source>
</evidence>
<dbReference type="Proteomes" id="UP000066480">
    <property type="component" value="Chromosome"/>
</dbReference>
<dbReference type="RefSeq" id="WP_052595434.1">
    <property type="nucleotide sequence ID" value="NZ_CP011112.1"/>
</dbReference>
<name>A0A0K1JMY8_9MICO</name>
<dbReference type="KEGG" id="lmoi:VV02_23070"/>
<dbReference type="EMBL" id="CP011112">
    <property type="protein sequence ID" value="AKU18071.1"/>
    <property type="molecule type" value="Genomic_DNA"/>
</dbReference>
<keyword evidence="3" id="KW-1185">Reference proteome</keyword>
<organism evidence="2 3">
    <name type="scientific">Luteipulveratus mongoliensis</name>
    <dbReference type="NCBI Taxonomy" id="571913"/>
    <lineage>
        <taxon>Bacteria</taxon>
        <taxon>Bacillati</taxon>
        <taxon>Actinomycetota</taxon>
        <taxon>Actinomycetes</taxon>
        <taxon>Micrococcales</taxon>
        <taxon>Dermacoccaceae</taxon>
        <taxon>Luteipulveratus</taxon>
    </lineage>
</organism>
<proteinExistence type="predicted"/>
<evidence type="ECO:0000313" key="2">
    <source>
        <dbReference type="EMBL" id="AKU18071.1"/>
    </source>
</evidence>
<reference evidence="2 3" key="1">
    <citation type="submission" date="2015-03" db="EMBL/GenBank/DDBJ databases">
        <title>Luteipulveratus halotolerans sp. nov., a novel actinobacterium (Dermacoccaceae) from Sarawak, Malaysia.</title>
        <authorList>
            <person name="Juboi H."/>
            <person name="Basik A."/>
            <person name="Shamsul S.S."/>
            <person name="Arnold P."/>
            <person name="Schmitt E.K."/>
            <person name="Sanglier J.-J."/>
            <person name="Yeo T."/>
        </authorList>
    </citation>
    <scope>NUCLEOTIDE SEQUENCE [LARGE SCALE GENOMIC DNA]</scope>
    <source>
        <strain evidence="2 3">MN07-A0370</strain>
    </source>
</reference>